<gene>
    <name evidence="2" type="ORF">RDI58_025187</name>
</gene>
<reference evidence="2 3" key="1">
    <citation type="submission" date="2024-02" db="EMBL/GenBank/DDBJ databases">
        <title>de novo genome assembly of Solanum bulbocastanum strain 11H21.</title>
        <authorList>
            <person name="Hosaka A.J."/>
        </authorList>
    </citation>
    <scope>NUCLEOTIDE SEQUENCE [LARGE SCALE GENOMIC DNA]</scope>
    <source>
        <tissue evidence="2">Young leaves</tissue>
    </source>
</reference>
<evidence type="ECO:0000313" key="2">
    <source>
        <dbReference type="EMBL" id="KAK6778469.1"/>
    </source>
</evidence>
<protein>
    <submittedName>
        <fullName evidence="2">Uncharacterized protein</fullName>
    </submittedName>
</protein>
<comment type="caution">
    <text evidence="2">The sequence shown here is derived from an EMBL/GenBank/DDBJ whole genome shotgun (WGS) entry which is preliminary data.</text>
</comment>
<feature type="region of interest" description="Disordered" evidence="1">
    <location>
        <begin position="1"/>
        <end position="21"/>
    </location>
</feature>
<sequence length="123" mass="14076">MSLIKQKGKKGKGKIGETLSDSDSHKFKNIVITDEERNAIDQINLHESLNHHELENKATSQRNDVDFDEKYVELKKKIAEVDKHMTDLKAYVDNSTKLIINEIRSSRGQPTQTAQQEVLNCIK</sequence>
<organism evidence="2 3">
    <name type="scientific">Solanum bulbocastanum</name>
    <name type="common">Wild potato</name>
    <dbReference type="NCBI Taxonomy" id="147425"/>
    <lineage>
        <taxon>Eukaryota</taxon>
        <taxon>Viridiplantae</taxon>
        <taxon>Streptophyta</taxon>
        <taxon>Embryophyta</taxon>
        <taxon>Tracheophyta</taxon>
        <taxon>Spermatophyta</taxon>
        <taxon>Magnoliopsida</taxon>
        <taxon>eudicotyledons</taxon>
        <taxon>Gunneridae</taxon>
        <taxon>Pentapetalae</taxon>
        <taxon>asterids</taxon>
        <taxon>lamiids</taxon>
        <taxon>Solanales</taxon>
        <taxon>Solanaceae</taxon>
        <taxon>Solanoideae</taxon>
        <taxon>Solaneae</taxon>
        <taxon>Solanum</taxon>
    </lineage>
</organism>
<name>A0AAN8SZN0_SOLBU</name>
<feature type="compositionally biased region" description="Basic residues" evidence="1">
    <location>
        <begin position="1"/>
        <end position="13"/>
    </location>
</feature>
<dbReference type="EMBL" id="JBANQN010000010">
    <property type="protein sequence ID" value="KAK6778469.1"/>
    <property type="molecule type" value="Genomic_DNA"/>
</dbReference>
<dbReference type="Proteomes" id="UP001371456">
    <property type="component" value="Unassembled WGS sequence"/>
</dbReference>
<evidence type="ECO:0000256" key="1">
    <source>
        <dbReference type="SAM" id="MobiDB-lite"/>
    </source>
</evidence>
<accession>A0AAN8SZN0</accession>
<evidence type="ECO:0000313" key="3">
    <source>
        <dbReference type="Proteomes" id="UP001371456"/>
    </source>
</evidence>
<proteinExistence type="predicted"/>
<keyword evidence="3" id="KW-1185">Reference proteome</keyword>
<dbReference type="AlphaFoldDB" id="A0AAN8SZN0"/>